<dbReference type="PANTHER" id="PTHR41244:SF1">
    <property type="entry name" value="GLYCOSYLTRANSFERASE"/>
    <property type="match status" value="1"/>
</dbReference>
<evidence type="ECO:0008006" key="3">
    <source>
        <dbReference type="Google" id="ProtNLM"/>
    </source>
</evidence>
<gene>
    <name evidence="1" type="ORF">GGQ57_002256</name>
</gene>
<dbReference type="CDD" id="cd11579">
    <property type="entry name" value="Glyco_tran_WbsX"/>
    <property type="match status" value="1"/>
</dbReference>
<evidence type="ECO:0000313" key="1">
    <source>
        <dbReference type="EMBL" id="MBB4622356.1"/>
    </source>
</evidence>
<dbReference type="InterPro" id="IPR032719">
    <property type="entry name" value="WbsX"/>
</dbReference>
<dbReference type="RefSeq" id="WP_183670748.1">
    <property type="nucleotide sequence ID" value="NZ_BMPB01000013.1"/>
</dbReference>
<comment type="caution">
    <text evidence="1">The sequence shown here is derived from an EMBL/GenBank/DDBJ whole genome shotgun (WGS) entry which is preliminary data.</text>
</comment>
<evidence type="ECO:0000313" key="2">
    <source>
        <dbReference type="Proteomes" id="UP000533637"/>
    </source>
</evidence>
<keyword evidence="2" id="KW-1185">Reference proteome</keyword>
<dbReference type="Pfam" id="PF14307">
    <property type="entry name" value="Glyco_tran_WbsX"/>
    <property type="match status" value="1"/>
</dbReference>
<dbReference type="EMBL" id="JACHOC010000004">
    <property type="protein sequence ID" value="MBB4622356.1"/>
    <property type="molecule type" value="Genomic_DNA"/>
</dbReference>
<name>A0ABR6KLK9_9BACT</name>
<protein>
    <recommendedName>
        <fullName evidence="3">Lipopolysaccharide biosynthesis protein</fullName>
    </recommendedName>
</protein>
<proteinExistence type="predicted"/>
<dbReference type="Proteomes" id="UP000533637">
    <property type="component" value="Unassembled WGS sequence"/>
</dbReference>
<dbReference type="PANTHER" id="PTHR41244">
    <property type="entry name" value="RHAMNAN SYNTHESIS F"/>
    <property type="match status" value="1"/>
</dbReference>
<organism evidence="1 2">
    <name type="scientific">Parabacteroides faecis</name>
    <dbReference type="NCBI Taxonomy" id="1217282"/>
    <lineage>
        <taxon>Bacteria</taxon>
        <taxon>Pseudomonadati</taxon>
        <taxon>Bacteroidota</taxon>
        <taxon>Bacteroidia</taxon>
        <taxon>Bacteroidales</taxon>
        <taxon>Tannerellaceae</taxon>
        <taxon>Parabacteroides</taxon>
    </lineage>
</organism>
<accession>A0ABR6KLK9</accession>
<reference evidence="1 2" key="1">
    <citation type="submission" date="2020-08" db="EMBL/GenBank/DDBJ databases">
        <title>Genomic Encyclopedia of Type Strains, Phase IV (KMG-IV): sequencing the most valuable type-strain genomes for metagenomic binning, comparative biology and taxonomic classification.</title>
        <authorList>
            <person name="Goeker M."/>
        </authorList>
    </citation>
    <scope>NUCLEOTIDE SEQUENCE [LARGE SCALE GENOMIC DNA]</scope>
    <source>
        <strain evidence="1 2">DSM 102983</strain>
    </source>
</reference>
<dbReference type="Gene3D" id="3.20.20.80">
    <property type="entry name" value="Glycosidases"/>
    <property type="match status" value="1"/>
</dbReference>
<sequence>MSKDRNIRLLALYLPQYYPFAENNRWWGQGFTEWTNVGKARPLFRGHYQPKVPADLGYYDLRLPEIRQEQANMADEYGIEAFCYWHYWFGNGRMLLERVFEEVVDSGKPDFPFCLAWANHSWEKKLFDKSGDNTLLIKQEYPGTEDHTAHFYYLLKAFKDKRYVRVNNKPFFMIFNPDEIPDIEQFIDLWNKLARENGLEGIHFVAQLRECTLQKPEDYLKKGFNAVNMDRKKDFYNQHISFQYKVYLKLFRTFYRMPNVIDYAFASRYFTTDEDKDIHIYPTLIPNWDHSPRSKNSGFILKNSTPGLFAKHIREVCENVKDKPEEERIVIVKSWNEWGEGNYLEPDLKYGRQFLETLKRTIDDFFNEERHE</sequence>